<feature type="region of interest" description="Disordered" evidence="1">
    <location>
        <begin position="230"/>
        <end position="283"/>
    </location>
</feature>
<feature type="compositionally biased region" description="Basic and acidic residues" evidence="1">
    <location>
        <begin position="391"/>
        <end position="409"/>
    </location>
</feature>
<feature type="compositionally biased region" description="Low complexity" evidence="1">
    <location>
        <begin position="640"/>
        <end position="652"/>
    </location>
</feature>
<dbReference type="InterPro" id="IPR036034">
    <property type="entry name" value="PDZ_sf"/>
</dbReference>
<dbReference type="PROSITE" id="PS50106">
    <property type="entry name" value="PDZ"/>
    <property type="match status" value="3"/>
</dbReference>
<dbReference type="CDD" id="cd06763">
    <property type="entry name" value="PDZ7_PDZD2-PDZ4_hPro-IL-16-like"/>
    <property type="match status" value="1"/>
</dbReference>
<feature type="compositionally biased region" description="Pro residues" evidence="1">
    <location>
        <begin position="186"/>
        <end position="199"/>
    </location>
</feature>
<feature type="domain" description="PDZ" evidence="2">
    <location>
        <begin position="1310"/>
        <end position="1395"/>
    </location>
</feature>
<protein>
    <recommendedName>
        <fullName evidence="2">PDZ domain-containing protein</fullName>
    </recommendedName>
</protein>
<name>A0A9P0H4H8_NEZVI</name>
<dbReference type="Proteomes" id="UP001152798">
    <property type="component" value="Chromosome 2"/>
</dbReference>
<feature type="compositionally biased region" description="Basic and acidic residues" evidence="1">
    <location>
        <begin position="1056"/>
        <end position="1067"/>
    </location>
</feature>
<accession>A0A9P0H4H8</accession>
<dbReference type="SMART" id="SM00228">
    <property type="entry name" value="PDZ"/>
    <property type="match status" value="3"/>
</dbReference>
<feature type="region of interest" description="Disordered" evidence="1">
    <location>
        <begin position="158"/>
        <end position="212"/>
    </location>
</feature>
<feature type="compositionally biased region" description="Low complexity" evidence="1">
    <location>
        <begin position="241"/>
        <end position="258"/>
    </location>
</feature>
<keyword evidence="4" id="KW-1185">Reference proteome</keyword>
<feature type="compositionally biased region" description="Basic and acidic residues" evidence="1">
    <location>
        <begin position="425"/>
        <end position="438"/>
    </location>
</feature>
<dbReference type="PANTHER" id="PTHR11324:SF16">
    <property type="entry name" value="PDZ DOMAIN-CONTAINING PROTEIN 2"/>
    <property type="match status" value="1"/>
</dbReference>
<evidence type="ECO:0000256" key="1">
    <source>
        <dbReference type="SAM" id="MobiDB-lite"/>
    </source>
</evidence>
<evidence type="ECO:0000259" key="2">
    <source>
        <dbReference type="PROSITE" id="PS50106"/>
    </source>
</evidence>
<feature type="region of interest" description="Disordered" evidence="1">
    <location>
        <begin position="1"/>
        <end position="24"/>
    </location>
</feature>
<feature type="region of interest" description="Disordered" evidence="1">
    <location>
        <begin position="968"/>
        <end position="1000"/>
    </location>
</feature>
<dbReference type="CDD" id="cd00136">
    <property type="entry name" value="PDZ_canonical"/>
    <property type="match status" value="1"/>
</dbReference>
<reference evidence="3" key="1">
    <citation type="submission" date="2022-01" db="EMBL/GenBank/DDBJ databases">
        <authorList>
            <person name="King R."/>
        </authorList>
    </citation>
    <scope>NUCLEOTIDE SEQUENCE</scope>
</reference>
<feature type="compositionally biased region" description="Low complexity" evidence="1">
    <location>
        <begin position="921"/>
        <end position="932"/>
    </location>
</feature>
<feature type="compositionally biased region" description="Low complexity" evidence="1">
    <location>
        <begin position="374"/>
        <end position="389"/>
    </location>
</feature>
<evidence type="ECO:0000313" key="3">
    <source>
        <dbReference type="EMBL" id="CAH1393737.1"/>
    </source>
</evidence>
<proteinExistence type="predicted"/>
<dbReference type="Pfam" id="PF00595">
    <property type="entry name" value="PDZ"/>
    <property type="match status" value="3"/>
</dbReference>
<feature type="region of interest" description="Disordered" evidence="1">
    <location>
        <begin position="850"/>
        <end position="951"/>
    </location>
</feature>
<feature type="region of interest" description="Disordered" evidence="1">
    <location>
        <begin position="1022"/>
        <end position="1068"/>
    </location>
</feature>
<feature type="compositionally biased region" description="Low complexity" evidence="1">
    <location>
        <begin position="968"/>
        <end position="997"/>
    </location>
</feature>
<sequence length="1524" mass="168647">MSRDSILEIQHKREQSHDSGTYQDWTLEESFQHSPGQQCKNSDFVTVVAVDEKPFVTVLSVENGTSDSEDVLVYRLPGERLGFGLKFDGGIKNAEKVKKLLIQSCADDSPASRTRASWGPLAPGDEILVIDSVPVSEMTRMDCVRALKESNVVIKLRVRKGPGKEEDKEAPPIPPRKFPRKKENVEPPPPPPYVPPQPVEEPQKNSPPVLPRSRQLPQAELYTDLIAQESILPTESESDDTGSSISTVVSRISSTPTTCNSSFSDGRSIDLAPPPVPGAKPTAYDLDKVLEPFLRLEREFSSSAINEANLFHSLAEASNLKSPSPLDEEESAPKPAPRQERRRPPPPPPPRTDRHEQRHLPRLIDFVPKDRTDLVVPSPLVPSQLPAQPKVAEEPLKEEMTRNDTKELPDGTAETKSSTMEPEEFMQKPESSFHKEKYPPSCSRLPPDGHEYPSQDKKPAKPLNDSKLPVNSSTPPILPKSTIDVKKTSNETSKYASWRNDEKSEKSVKDKIAMFSNVQQNKDIPNVPPVKYCKKQNWQKGSETETACKDIILSDCQQKLKNDLPAAKLLVKKDSLTFQSLLDVTNNYDNCKETIPKNDRTQSTLDLTDNAFSNHSVTTKTEFSTLPRKSDAPRNKLCESKSSSTSNNSSLSRALSFSGETKLHSRSQSLVDVGSKYTSTFLKHEEARRCSLAALSEQRKKGMSKLRGLVIPEKVIEVPTLVVDDLPVIKSNDCPITNNLEENIITKVDNDKVSNSKFPNDKNSASITSSPWKTELTTHNYEIPKYSPAFKRKSLSLYGTSSCVSSVSSSLSSSREELRNCFYDTSKTLSGANTSISRSLASLSRNPYLNVTSSHSEPKSLESITSPSISDLSNDYGQDSVSPNLNNETLPQYKYNEGYASDSQQSKNDERGLEEESDNDSAVSSSRSSISPPHSPMPCTKKNDDINDINSPKILNRYDVKLKRSLSSETTASNASSGSTLTSGSQASSSSTGGCLSMDNKRVLKPQSVEAINRKNVLSSAKFSSGTDLKHENPSDEQNDIKDQLPLKTSGSISENEEKIESEKKMNSEPSINELNDNFEFNLVPVNGKSTIEFSNFHSPVENDQIKNHTHNNELIKCETSFNIEDFTYSSHKNIDKNSNMKINNFNDFPDGIIPNENPNKWNENSSVEYVPIMKMSRPILQIDPNQYDKQRDERENIPSPQGISVNNMKKVFEKVESILVPNTRFKVSNQNLIQHPRIPSVDSTNSDDSCIPNLPHYGSASNLQKEQQFGSITSLASSTSLISQQELSQLIEEANHTLEDEGNTQEVLVVILYRDMPGGSIGITLAGGADYEAKEITVHKVLIGSPAERDGRIQKGDRILSINGKSMKGLTHYESLAILKAPRPEVVLVVSRNKGEVIEESAAPKYTSTAVRTRFSEQKLINNSKGKDTKWGPPVVVTLIKDGTGLGFSLEGGKDSPYGDLPLTIKKIFTGGCAEKCGNLFAGDELLSVNNIDLCQLSRIEAWALMKRLPDGEVNLNVRHQYS</sequence>
<feature type="domain" description="PDZ" evidence="2">
    <location>
        <begin position="70"/>
        <end position="162"/>
    </location>
</feature>
<dbReference type="OrthoDB" id="42382at2759"/>
<dbReference type="EMBL" id="OV725078">
    <property type="protein sequence ID" value="CAH1393737.1"/>
    <property type="molecule type" value="Genomic_DNA"/>
</dbReference>
<evidence type="ECO:0000313" key="4">
    <source>
        <dbReference type="Proteomes" id="UP001152798"/>
    </source>
</evidence>
<feature type="compositionally biased region" description="Basic and acidic residues" evidence="1">
    <location>
        <begin position="447"/>
        <end position="459"/>
    </location>
</feature>
<feature type="domain" description="PDZ" evidence="2">
    <location>
        <begin position="1437"/>
        <end position="1509"/>
    </location>
</feature>
<dbReference type="SUPFAM" id="SSF50156">
    <property type="entry name" value="PDZ domain-like"/>
    <property type="match status" value="3"/>
</dbReference>
<dbReference type="Gene3D" id="2.30.42.10">
    <property type="match status" value="3"/>
</dbReference>
<feature type="compositionally biased region" description="Polar residues" evidence="1">
    <location>
        <begin position="862"/>
        <end position="890"/>
    </location>
</feature>
<organism evidence="3 4">
    <name type="scientific">Nezara viridula</name>
    <name type="common">Southern green stink bug</name>
    <name type="synonym">Cimex viridulus</name>
    <dbReference type="NCBI Taxonomy" id="85310"/>
    <lineage>
        <taxon>Eukaryota</taxon>
        <taxon>Metazoa</taxon>
        <taxon>Ecdysozoa</taxon>
        <taxon>Arthropoda</taxon>
        <taxon>Hexapoda</taxon>
        <taxon>Insecta</taxon>
        <taxon>Pterygota</taxon>
        <taxon>Neoptera</taxon>
        <taxon>Paraneoptera</taxon>
        <taxon>Hemiptera</taxon>
        <taxon>Heteroptera</taxon>
        <taxon>Panheteroptera</taxon>
        <taxon>Pentatomomorpha</taxon>
        <taxon>Pentatomoidea</taxon>
        <taxon>Pentatomidae</taxon>
        <taxon>Pentatominae</taxon>
        <taxon>Nezara</taxon>
    </lineage>
</organism>
<feature type="compositionally biased region" description="Basic and acidic residues" evidence="1">
    <location>
        <begin position="628"/>
        <end position="639"/>
    </location>
</feature>
<feature type="region of interest" description="Disordered" evidence="1">
    <location>
        <begin position="618"/>
        <end position="652"/>
    </location>
</feature>
<feature type="region of interest" description="Disordered" evidence="1">
    <location>
        <begin position="316"/>
        <end position="502"/>
    </location>
</feature>
<feature type="compositionally biased region" description="Basic and acidic residues" evidence="1">
    <location>
        <begin position="1028"/>
        <end position="1045"/>
    </location>
</feature>
<dbReference type="PANTHER" id="PTHR11324">
    <property type="entry name" value="IL16-RELATED"/>
    <property type="match status" value="1"/>
</dbReference>
<gene>
    <name evidence="3" type="ORF">NEZAVI_LOCUS4359</name>
</gene>
<feature type="compositionally biased region" description="Basic and acidic residues" evidence="1">
    <location>
        <begin position="1"/>
        <end position="17"/>
    </location>
</feature>
<dbReference type="InterPro" id="IPR001478">
    <property type="entry name" value="PDZ"/>
</dbReference>